<dbReference type="SUPFAM" id="SSF51261">
    <property type="entry name" value="Duplicated hybrid motif"/>
    <property type="match status" value="1"/>
</dbReference>
<evidence type="ECO:0000313" key="4">
    <source>
        <dbReference type="EMBL" id="MBN8236773.1"/>
    </source>
</evidence>
<feature type="compositionally biased region" description="Basic and acidic residues" evidence="1">
    <location>
        <begin position="48"/>
        <end position="62"/>
    </location>
</feature>
<dbReference type="InterPro" id="IPR050570">
    <property type="entry name" value="Cell_wall_metabolism_enzyme"/>
</dbReference>
<sequence>MNKNIRDVRRNIAGRKKKRLDRQAPRKGPVYQPPQDEEVHGFPPLITNDHDGGPPREPVENRRSSRIGLQVFFAALLFAVMAAGTHSSTALLKAPADWAAGQMTDEFPFAKVTAWYNDRFGDPLQVMKPKEEQVEEPLAMPVNGTVTTPFQNDGKGIILTTASDSKVRAVREGTVVFAGNDPDSGKTVVLQHQDGTETTYGYLSEIDVYLYENVQSQGGLGSVKAEEGETAEFFFAIEKDNTYLDPVQVIKVNEGS</sequence>
<evidence type="ECO:0000256" key="1">
    <source>
        <dbReference type="SAM" id="MobiDB-lite"/>
    </source>
</evidence>
<dbReference type="RefSeq" id="WP_206935344.1">
    <property type="nucleotide sequence ID" value="NZ_JAEKJY010000005.1"/>
</dbReference>
<dbReference type="Pfam" id="PF01551">
    <property type="entry name" value="Peptidase_M23"/>
    <property type="match status" value="1"/>
</dbReference>
<evidence type="ECO:0000256" key="2">
    <source>
        <dbReference type="SAM" id="Phobius"/>
    </source>
</evidence>
<keyword evidence="2" id="KW-1133">Transmembrane helix</keyword>
<feature type="region of interest" description="Disordered" evidence="1">
    <location>
        <begin position="1"/>
        <end position="62"/>
    </location>
</feature>
<evidence type="ECO:0000259" key="3">
    <source>
        <dbReference type="Pfam" id="PF01551"/>
    </source>
</evidence>
<evidence type="ECO:0000313" key="5">
    <source>
        <dbReference type="Proteomes" id="UP000663970"/>
    </source>
</evidence>
<dbReference type="InterPro" id="IPR011055">
    <property type="entry name" value="Dup_hybrid_motif"/>
</dbReference>
<accession>A0ABS3DZJ4</accession>
<keyword evidence="2" id="KW-0812">Transmembrane</keyword>
<keyword evidence="2" id="KW-0472">Membrane</keyword>
<dbReference type="Proteomes" id="UP000663970">
    <property type="component" value="Unassembled WGS sequence"/>
</dbReference>
<dbReference type="CDD" id="cd12797">
    <property type="entry name" value="M23_peptidase"/>
    <property type="match status" value="1"/>
</dbReference>
<gene>
    <name evidence="4" type="ORF">JF544_16050</name>
</gene>
<feature type="transmembrane region" description="Helical" evidence="2">
    <location>
        <begin position="67"/>
        <end position="85"/>
    </location>
</feature>
<feature type="domain" description="M23ase beta-sheet core" evidence="3">
    <location>
        <begin position="155"/>
        <end position="246"/>
    </location>
</feature>
<proteinExistence type="predicted"/>
<feature type="compositionally biased region" description="Basic and acidic residues" evidence="1">
    <location>
        <begin position="1"/>
        <end position="10"/>
    </location>
</feature>
<protein>
    <submittedName>
        <fullName evidence="4">M23 family metallopeptidase</fullName>
    </submittedName>
</protein>
<dbReference type="PANTHER" id="PTHR21666:SF274">
    <property type="entry name" value="STAGE IV SPORULATION PROTEIN FA"/>
    <property type="match status" value="1"/>
</dbReference>
<dbReference type="Gene3D" id="2.70.70.10">
    <property type="entry name" value="Glucose Permease (Domain IIA)"/>
    <property type="match status" value="1"/>
</dbReference>
<name>A0ABS3DZJ4_9BACI</name>
<comment type="caution">
    <text evidence="4">The sequence shown here is derived from an EMBL/GenBank/DDBJ whole genome shotgun (WGS) entry which is preliminary data.</text>
</comment>
<keyword evidence="5" id="KW-1185">Reference proteome</keyword>
<dbReference type="PANTHER" id="PTHR21666">
    <property type="entry name" value="PEPTIDASE-RELATED"/>
    <property type="match status" value="1"/>
</dbReference>
<reference evidence="4 5" key="1">
    <citation type="submission" date="2020-12" db="EMBL/GenBank/DDBJ databases">
        <title>Oil enriched cultivation method for isolating marine PHA-producing bacteria.</title>
        <authorList>
            <person name="Zheng W."/>
            <person name="Yu S."/>
            <person name="Huang Y."/>
        </authorList>
    </citation>
    <scope>NUCLEOTIDE SEQUENCE [LARGE SCALE GENOMIC DNA]</scope>
    <source>
        <strain evidence="4 5">SY-2-6</strain>
    </source>
</reference>
<organism evidence="4 5">
    <name type="scientific">Halobacillus kuroshimensis</name>
    <dbReference type="NCBI Taxonomy" id="302481"/>
    <lineage>
        <taxon>Bacteria</taxon>
        <taxon>Bacillati</taxon>
        <taxon>Bacillota</taxon>
        <taxon>Bacilli</taxon>
        <taxon>Bacillales</taxon>
        <taxon>Bacillaceae</taxon>
        <taxon>Halobacillus</taxon>
    </lineage>
</organism>
<dbReference type="InterPro" id="IPR016047">
    <property type="entry name" value="M23ase_b-sheet_dom"/>
</dbReference>
<dbReference type="EMBL" id="JAEKJY010000005">
    <property type="protein sequence ID" value="MBN8236773.1"/>
    <property type="molecule type" value="Genomic_DNA"/>
</dbReference>